<dbReference type="Proteomes" id="UP000092666">
    <property type="component" value="Unassembled WGS sequence"/>
</dbReference>
<reference evidence="2" key="2">
    <citation type="submission" date="2013-12" db="EMBL/GenBank/DDBJ databases">
        <title>Evolution of pathogenesis and genome organization in the Tremellales.</title>
        <authorList>
            <person name="Cuomo C."/>
            <person name="Litvintseva A."/>
            <person name="Heitman J."/>
            <person name="Chen Y."/>
            <person name="Sun S."/>
            <person name="Springer D."/>
            <person name="Dromer F."/>
            <person name="Young S."/>
            <person name="Zeng Q."/>
            <person name="Chapman S."/>
            <person name="Gujja S."/>
            <person name="Saif S."/>
            <person name="Birren B."/>
        </authorList>
    </citation>
    <scope>NUCLEOTIDE SEQUENCE [LARGE SCALE GENOMIC DNA]</scope>
    <source>
        <strain evidence="2">BCC8398</strain>
    </source>
</reference>
<name>A0A1B9GZX0_9TREE</name>
<evidence type="ECO:0000313" key="2">
    <source>
        <dbReference type="Proteomes" id="UP000092666"/>
    </source>
</evidence>
<dbReference type="AlphaFoldDB" id="A0A1B9GZX0"/>
<accession>A0A1B9GZX0</accession>
<evidence type="ECO:0000313" key="1">
    <source>
        <dbReference type="EMBL" id="OCF36571.1"/>
    </source>
</evidence>
<proteinExistence type="predicted"/>
<organism evidence="1 2">
    <name type="scientific">Kwoniella heveanensis BCC8398</name>
    <dbReference type="NCBI Taxonomy" id="1296120"/>
    <lineage>
        <taxon>Eukaryota</taxon>
        <taxon>Fungi</taxon>
        <taxon>Dikarya</taxon>
        <taxon>Basidiomycota</taxon>
        <taxon>Agaricomycotina</taxon>
        <taxon>Tremellomycetes</taxon>
        <taxon>Tremellales</taxon>
        <taxon>Cryptococcaceae</taxon>
        <taxon>Kwoniella</taxon>
    </lineage>
</organism>
<sequence length="520" mass="59256">MTGTGRKDQHDPTLNDIPRISEDLYDLIVSHFFPSTHPTDRRTLVSLQRVNRSFFIPATRRLYQDLHVRHVHGLGVLLKTVQHGVFLEEQERKGEKEDRWKHGIRTELGWANVGQRSAAGEDGNVDMYMDNFEPPPKSIISASAAPARSRLRLYGSSVRSITFEVIPPLFVIPISLLEEPSPHAWHTRTKHETQAWGSSIQNDQDEQWRHHYRSAVPVLFPNARSISFTPHAPGYRPFQPACTFSSANGDSFQRLCAAPAQDSASPAYTLPSTLQGSETYANFFARLLSPNALIIHRPSLDAVRNQHRYHEKHDKFFRALCDHWAESLGQIEIYGEIRRLSPFSNATSTSTPTRAGVVYELRPCLRMLGVPTQHMSDWPVHQVTQRQFLKLELEMLCNERYLMIIRTLAEAIVGFIKPHPLLHSPQAHPHTGEFRVLVQLPCFKPPGSLEQNGDLQGDRTGTNDFRLNAANLEEMIVDLIQLRMPLLAPQLIEEVIERDRQKKKLVNIHFASADNHTQHL</sequence>
<protein>
    <submittedName>
        <fullName evidence="1">Uncharacterized protein</fullName>
    </submittedName>
</protein>
<reference evidence="1 2" key="1">
    <citation type="submission" date="2013-07" db="EMBL/GenBank/DDBJ databases">
        <title>The Genome Sequence of Cryptococcus heveanensis BCC8398.</title>
        <authorList>
            <consortium name="The Broad Institute Genome Sequencing Platform"/>
            <person name="Cuomo C."/>
            <person name="Litvintseva A."/>
            <person name="Chen Y."/>
            <person name="Heitman J."/>
            <person name="Sun S."/>
            <person name="Springer D."/>
            <person name="Dromer F."/>
            <person name="Young S.K."/>
            <person name="Zeng Q."/>
            <person name="Gargeya S."/>
            <person name="Fitzgerald M."/>
            <person name="Abouelleil A."/>
            <person name="Alvarado L."/>
            <person name="Berlin A.M."/>
            <person name="Chapman S.B."/>
            <person name="Dewar J."/>
            <person name="Goldberg J."/>
            <person name="Griggs A."/>
            <person name="Gujja S."/>
            <person name="Hansen M."/>
            <person name="Howarth C."/>
            <person name="Imamovic A."/>
            <person name="Larimer J."/>
            <person name="McCowan C."/>
            <person name="Murphy C."/>
            <person name="Pearson M."/>
            <person name="Priest M."/>
            <person name="Roberts A."/>
            <person name="Saif S."/>
            <person name="Shea T."/>
            <person name="Sykes S."/>
            <person name="Wortman J."/>
            <person name="Nusbaum C."/>
            <person name="Birren B."/>
        </authorList>
    </citation>
    <scope>NUCLEOTIDE SEQUENCE [LARGE SCALE GENOMIC DNA]</scope>
    <source>
        <strain evidence="1 2">BCC8398</strain>
    </source>
</reference>
<dbReference type="EMBL" id="KI669495">
    <property type="protein sequence ID" value="OCF36571.1"/>
    <property type="molecule type" value="Genomic_DNA"/>
</dbReference>
<gene>
    <name evidence="1" type="ORF">I316_01822</name>
</gene>
<keyword evidence="2" id="KW-1185">Reference proteome</keyword>